<dbReference type="AlphaFoldDB" id="A0AAW5JMP6"/>
<dbReference type="PANTHER" id="PTHR43135:SF3">
    <property type="entry name" value="ALPHA-D-RIBOSE 1-METHYLPHOSPHONATE 5-TRIPHOSPHATE DIPHOSPHATASE"/>
    <property type="match status" value="1"/>
</dbReference>
<evidence type="ECO:0000313" key="3">
    <source>
        <dbReference type="Proteomes" id="UP001204562"/>
    </source>
</evidence>
<dbReference type="GO" id="GO:0016810">
    <property type="term" value="F:hydrolase activity, acting on carbon-nitrogen (but not peptide) bonds"/>
    <property type="evidence" value="ECO:0007669"/>
    <property type="project" value="InterPro"/>
</dbReference>
<name>A0AAW5JMP6_9FIRM</name>
<comment type="caution">
    <text evidence="2">The sequence shown here is derived from an EMBL/GenBank/DDBJ whole genome shotgun (WGS) entry which is preliminary data.</text>
</comment>
<evidence type="ECO:0000259" key="1">
    <source>
        <dbReference type="Pfam" id="PF01979"/>
    </source>
</evidence>
<dbReference type="CDD" id="cd01309">
    <property type="entry name" value="Met_dep_hydrolase_C"/>
    <property type="match status" value="1"/>
</dbReference>
<dbReference type="InterPro" id="IPR032466">
    <property type="entry name" value="Metal_Hydrolase"/>
</dbReference>
<dbReference type="Gene3D" id="3.20.20.140">
    <property type="entry name" value="Metal-dependent hydrolases"/>
    <property type="match status" value="1"/>
</dbReference>
<gene>
    <name evidence="2" type="ORF">NE579_09020</name>
</gene>
<proteinExistence type="predicted"/>
<accession>A0AAW5JMP6</accession>
<dbReference type="InterPro" id="IPR006680">
    <property type="entry name" value="Amidohydro-rel"/>
</dbReference>
<dbReference type="SUPFAM" id="SSF51556">
    <property type="entry name" value="Metallo-dependent hydrolases"/>
    <property type="match status" value="1"/>
</dbReference>
<reference evidence="2" key="1">
    <citation type="submission" date="2022-06" db="EMBL/GenBank/DDBJ databases">
        <title>Isolation of gut microbiota from human fecal samples.</title>
        <authorList>
            <person name="Pamer E.G."/>
            <person name="Barat B."/>
            <person name="Waligurski E."/>
            <person name="Medina S."/>
            <person name="Paddock L."/>
            <person name="Mostad J."/>
        </authorList>
    </citation>
    <scope>NUCLEOTIDE SEQUENCE</scope>
    <source>
        <strain evidence="2">DFI.9.91</strain>
    </source>
</reference>
<dbReference type="InterPro" id="IPR051781">
    <property type="entry name" value="Metallo-dep_Hydrolase"/>
</dbReference>
<dbReference type="InterPro" id="IPR011059">
    <property type="entry name" value="Metal-dep_hydrolase_composite"/>
</dbReference>
<dbReference type="Pfam" id="PF01979">
    <property type="entry name" value="Amidohydro_1"/>
    <property type="match status" value="1"/>
</dbReference>
<organism evidence="2 3">
    <name type="scientific">Intestinimonas massiliensis</name>
    <name type="common">ex Afouda et al. 2020</name>
    <dbReference type="NCBI Taxonomy" id="1673721"/>
    <lineage>
        <taxon>Bacteria</taxon>
        <taxon>Bacillati</taxon>
        <taxon>Bacillota</taxon>
        <taxon>Clostridia</taxon>
        <taxon>Eubacteriales</taxon>
        <taxon>Intestinimonas</taxon>
    </lineage>
</organism>
<feature type="domain" description="Amidohydrolase-related" evidence="1">
    <location>
        <begin position="64"/>
        <end position="395"/>
    </location>
</feature>
<dbReference type="PANTHER" id="PTHR43135">
    <property type="entry name" value="ALPHA-D-RIBOSE 1-METHYLPHOSPHONATE 5-TRIPHOSPHATE DIPHOSPHATASE"/>
    <property type="match status" value="1"/>
</dbReference>
<evidence type="ECO:0000313" key="2">
    <source>
        <dbReference type="EMBL" id="MCQ4770603.1"/>
    </source>
</evidence>
<sequence>MKTFVERRKMMMRILNGVVHTMAGPVIPHGYVEVENGKIRAVGEMSALPAAEAGPMYDAGGGHILPGFIDAHCHLGMFGNALGFEADDGNESTDPCTPQLRAIDAINPQDRCFHEAREGGVTTVLTGPGSANPIAGQFAAIKTDGRWVDEMVLRAPAAMKMALGENPKTVYNERKETPITRMATAAVIRQELSKTLEYMDKQDKADAEEDTDAPDYDAKLEALIPVLRGELPVHIHAHRADDIATAVRICREFGLKYVIVHGTEGHLLPELLAAEGAGVITGPSLTDRSKPELANLTIENPAILARAGVPVAICTDHPVIPIQYLPICAALAVRGGLEPEEALAAITIHPARLAGLDKRVGSLEPGKDADIVVTTGHPLDWNGKVRYVFIGGKQVKG</sequence>
<protein>
    <submittedName>
        <fullName evidence="2">Amidohydrolase</fullName>
    </submittedName>
</protein>
<dbReference type="SUPFAM" id="SSF51338">
    <property type="entry name" value="Composite domain of metallo-dependent hydrolases"/>
    <property type="match status" value="1"/>
</dbReference>
<dbReference type="Proteomes" id="UP001204562">
    <property type="component" value="Unassembled WGS sequence"/>
</dbReference>
<dbReference type="EMBL" id="JANFYS010000017">
    <property type="protein sequence ID" value="MCQ4770603.1"/>
    <property type="molecule type" value="Genomic_DNA"/>
</dbReference>